<dbReference type="HOGENOM" id="CLU_2997833_0_0_1"/>
<sequence length="57" mass="6057">MNVRKSVCFSKEVSLVFIVGSAVRSAVRGALTTIVTTARCCMLFDATAHSLALVHTS</sequence>
<proteinExistence type="predicted"/>
<dbReference type="Proteomes" id="UP000001312">
    <property type="component" value="Unassembled WGS sequence"/>
</dbReference>
<organism evidence="1 2">
    <name type="scientific">Sclerotinia sclerotiorum (strain ATCC 18683 / 1980 / Ss-1)</name>
    <name type="common">White mold</name>
    <name type="synonym">Whetzelinia sclerotiorum</name>
    <dbReference type="NCBI Taxonomy" id="665079"/>
    <lineage>
        <taxon>Eukaryota</taxon>
        <taxon>Fungi</taxon>
        <taxon>Dikarya</taxon>
        <taxon>Ascomycota</taxon>
        <taxon>Pezizomycotina</taxon>
        <taxon>Leotiomycetes</taxon>
        <taxon>Helotiales</taxon>
        <taxon>Sclerotiniaceae</taxon>
        <taxon>Sclerotinia</taxon>
    </lineage>
</organism>
<protein>
    <submittedName>
        <fullName evidence="1">Uncharacterized protein</fullName>
    </submittedName>
</protein>
<dbReference type="GeneID" id="5492506"/>
<dbReference type="KEGG" id="ssl:SS1G_02427"/>
<reference evidence="2" key="1">
    <citation type="journal article" date="2011" name="PLoS Genet.">
        <title>Genomic analysis of the necrotrophic fungal pathogens Sclerotinia sclerotiorum and Botrytis cinerea.</title>
        <authorList>
            <person name="Amselem J."/>
            <person name="Cuomo C.A."/>
            <person name="van Kan J.A."/>
            <person name="Viaud M."/>
            <person name="Benito E.P."/>
            <person name="Couloux A."/>
            <person name="Coutinho P.M."/>
            <person name="de Vries R.P."/>
            <person name="Dyer P.S."/>
            <person name="Fillinger S."/>
            <person name="Fournier E."/>
            <person name="Gout L."/>
            <person name="Hahn M."/>
            <person name="Kohn L."/>
            <person name="Lapalu N."/>
            <person name="Plummer K.M."/>
            <person name="Pradier J.M."/>
            <person name="Quevillon E."/>
            <person name="Sharon A."/>
            <person name="Simon A."/>
            <person name="ten Have A."/>
            <person name="Tudzynski B."/>
            <person name="Tudzynski P."/>
            <person name="Wincker P."/>
            <person name="Andrew M."/>
            <person name="Anthouard V."/>
            <person name="Beever R.E."/>
            <person name="Beffa R."/>
            <person name="Benoit I."/>
            <person name="Bouzid O."/>
            <person name="Brault B."/>
            <person name="Chen Z."/>
            <person name="Choquer M."/>
            <person name="Collemare J."/>
            <person name="Cotton P."/>
            <person name="Danchin E.G."/>
            <person name="Da Silva C."/>
            <person name="Gautier A."/>
            <person name="Giraud C."/>
            <person name="Giraud T."/>
            <person name="Gonzalez C."/>
            <person name="Grossetete S."/>
            <person name="Guldener U."/>
            <person name="Henrissat B."/>
            <person name="Howlett B.J."/>
            <person name="Kodira C."/>
            <person name="Kretschmer M."/>
            <person name="Lappartient A."/>
            <person name="Leroch M."/>
            <person name="Levis C."/>
            <person name="Mauceli E."/>
            <person name="Neuveglise C."/>
            <person name="Oeser B."/>
            <person name="Pearson M."/>
            <person name="Poulain J."/>
            <person name="Poussereau N."/>
            <person name="Quesneville H."/>
            <person name="Rascle C."/>
            <person name="Schumacher J."/>
            <person name="Segurens B."/>
            <person name="Sexton A."/>
            <person name="Silva E."/>
            <person name="Sirven C."/>
            <person name="Soanes D.M."/>
            <person name="Talbot N.J."/>
            <person name="Templeton M."/>
            <person name="Yandava C."/>
            <person name="Yarden O."/>
            <person name="Zeng Q."/>
            <person name="Rollins J.A."/>
            <person name="Lebrun M.H."/>
            <person name="Dickman M."/>
        </authorList>
    </citation>
    <scope>NUCLEOTIDE SEQUENCE [LARGE SCALE GENOMIC DNA]</scope>
    <source>
        <strain evidence="2">ATCC 18683 / 1980 / Ss-1</strain>
    </source>
</reference>
<dbReference type="AlphaFoldDB" id="A7EAU4"/>
<evidence type="ECO:0000313" key="1">
    <source>
        <dbReference type="EMBL" id="EDN99572.1"/>
    </source>
</evidence>
<keyword evidence="2" id="KW-1185">Reference proteome</keyword>
<name>A7EAU4_SCLS1</name>
<dbReference type="EMBL" id="CH476623">
    <property type="protein sequence ID" value="EDN99572.1"/>
    <property type="molecule type" value="Genomic_DNA"/>
</dbReference>
<dbReference type="RefSeq" id="XP_001596210.1">
    <property type="nucleotide sequence ID" value="XM_001596160.1"/>
</dbReference>
<dbReference type="InParanoid" id="A7EAU4"/>
<accession>A7EAU4</accession>
<evidence type="ECO:0000313" key="2">
    <source>
        <dbReference type="Proteomes" id="UP000001312"/>
    </source>
</evidence>
<gene>
    <name evidence="1" type="ORF">SS1G_02427</name>
</gene>